<evidence type="ECO:0000313" key="1">
    <source>
        <dbReference type="Proteomes" id="UP000095282"/>
    </source>
</evidence>
<keyword evidence="1" id="KW-1185">Reference proteome</keyword>
<protein>
    <submittedName>
        <fullName evidence="2">Glycosyl transferase</fullName>
    </submittedName>
</protein>
<dbReference type="AlphaFoldDB" id="A0A1I7UR21"/>
<dbReference type="WBParaSite" id="Csp11.Scaffold630.g18487.t2">
    <property type="protein sequence ID" value="Csp11.Scaffold630.g18487.t2"/>
    <property type="gene ID" value="Csp11.Scaffold630.g18487"/>
</dbReference>
<proteinExistence type="predicted"/>
<accession>A0A1I7UR21</accession>
<dbReference type="Proteomes" id="UP000095282">
    <property type="component" value="Unplaced"/>
</dbReference>
<evidence type="ECO:0000313" key="2">
    <source>
        <dbReference type="WBParaSite" id="Csp11.Scaffold630.g18487.t2"/>
    </source>
</evidence>
<name>A0A1I7UR21_9PELO</name>
<organism evidence="1 2">
    <name type="scientific">Caenorhabditis tropicalis</name>
    <dbReference type="NCBI Taxonomy" id="1561998"/>
    <lineage>
        <taxon>Eukaryota</taxon>
        <taxon>Metazoa</taxon>
        <taxon>Ecdysozoa</taxon>
        <taxon>Nematoda</taxon>
        <taxon>Chromadorea</taxon>
        <taxon>Rhabditida</taxon>
        <taxon>Rhabditina</taxon>
        <taxon>Rhabditomorpha</taxon>
        <taxon>Rhabditoidea</taxon>
        <taxon>Rhabditidae</taxon>
        <taxon>Peloderinae</taxon>
        <taxon>Caenorhabditis</taxon>
    </lineage>
</organism>
<reference evidence="2" key="1">
    <citation type="submission" date="2016-11" db="UniProtKB">
        <authorList>
            <consortium name="WormBaseParasite"/>
        </authorList>
    </citation>
    <scope>IDENTIFICATION</scope>
</reference>
<sequence length="94" mass="11183">MERVMDKDRDSAKYRFSQDIKRLLADYDKLSYYEASRRYDRIHEMYAFEVLGGADDLEPIDVLKCCLVPMNLVCDLIKILFGYRRETPCIVYNV</sequence>